<accession>A0AA36F3W7</accession>
<sequence length="100" mass="11023">MLSPSLTCHLNPVPIISLSLYLPCAASELPHPTTSTLLMSPVINSALISFTLLLLLLLLLLLSVTYCQLYVFVCVSCRSSLCNTYDSPELFLHLRVTEIL</sequence>
<dbReference type="EMBL" id="OX597819">
    <property type="protein sequence ID" value="CAI9724776.1"/>
    <property type="molecule type" value="Genomic_DNA"/>
</dbReference>
<keyword evidence="1" id="KW-0812">Transmembrane</keyword>
<dbReference type="Proteomes" id="UP001162480">
    <property type="component" value="Chromosome 6"/>
</dbReference>
<keyword evidence="3" id="KW-1185">Reference proteome</keyword>
<gene>
    <name evidence="2" type="ORF">OCTVUL_1B014230</name>
</gene>
<evidence type="ECO:0000256" key="1">
    <source>
        <dbReference type="SAM" id="Phobius"/>
    </source>
</evidence>
<protein>
    <submittedName>
        <fullName evidence="2">Uncharacterized protein</fullName>
    </submittedName>
</protein>
<dbReference type="AlphaFoldDB" id="A0AA36F3W7"/>
<evidence type="ECO:0000313" key="2">
    <source>
        <dbReference type="EMBL" id="CAI9724776.1"/>
    </source>
</evidence>
<reference evidence="2" key="1">
    <citation type="submission" date="2023-08" db="EMBL/GenBank/DDBJ databases">
        <authorList>
            <person name="Alioto T."/>
            <person name="Alioto T."/>
            <person name="Gomez Garrido J."/>
        </authorList>
    </citation>
    <scope>NUCLEOTIDE SEQUENCE</scope>
</reference>
<proteinExistence type="predicted"/>
<keyword evidence="1" id="KW-0472">Membrane</keyword>
<name>A0AA36F3W7_OCTVU</name>
<organism evidence="2 3">
    <name type="scientific">Octopus vulgaris</name>
    <name type="common">Common octopus</name>
    <dbReference type="NCBI Taxonomy" id="6645"/>
    <lineage>
        <taxon>Eukaryota</taxon>
        <taxon>Metazoa</taxon>
        <taxon>Spiralia</taxon>
        <taxon>Lophotrochozoa</taxon>
        <taxon>Mollusca</taxon>
        <taxon>Cephalopoda</taxon>
        <taxon>Coleoidea</taxon>
        <taxon>Octopodiformes</taxon>
        <taxon>Octopoda</taxon>
        <taxon>Incirrata</taxon>
        <taxon>Octopodidae</taxon>
        <taxon>Octopus</taxon>
    </lineage>
</organism>
<keyword evidence="1" id="KW-1133">Transmembrane helix</keyword>
<feature type="transmembrane region" description="Helical" evidence="1">
    <location>
        <begin position="47"/>
        <end position="73"/>
    </location>
</feature>
<evidence type="ECO:0000313" key="3">
    <source>
        <dbReference type="Proteomes" id="UP001162480"/>
    </source>
</evidence>